<keyword evidence="1" id="KW-1133">Transmembrane helix</keyword>
<evidence type="ECO:0000256" key="1">
    <source>
        <dbReference type="SAM" id="Phobius"/>
    </source>
</evidence>
<keyword evidence="1" id="KW-0472">Membrane</keyword>
<feature type="transmembrane region" description="Helical" evidence="1">
    <location>
        <begin position="36"/>
        <end position="53"/>
    </location>
</feature>
<organism evidence="3">
    <name type="scientific">Haematobia irritans</name>
    <name type="common">Horn fly</name>
    <name type="synonym">Conops irritans</name>
    <dbReference type="NCBI Taxonomy" id="7368"/>
    <lineage>
        <taxon>Eukaryota</taxon>
        <taxon>Metazoa</taxon>
        <taxon>Ecdysozoa</taxon>
        <taxon>Arthropoda</taxon>
        <taxon>Hexapoda</taxon>
        <taxon>Insecta</taxon>
        <taxon>Pterygota</taxon>
        <taxon>Neoptera</taxon>
        <taxon>Endopterygota</taxon>
        <taxon>Diptera</taxon>
        <taxon>Brachycera</taxon>
        <taxon>Muscomorpha</taxon>
        <taxon>Muscoidea</taxon>
        <taxon>Muscidae</taxon>
        <taxon>Haematobia</taxon>
    </lineage>
</organism>
<dbReference type="AlphaFoldDB" id="A0A1L8EAQ9"/>
<proteinExistence type="predicted"/>
<evidence type="ECO:0000256" key="2">
    <source>
        <dbReference type="SAM" id="SignalP"/>
    </source>
</evidence>
<sequence length="167" mass="18649">MNWFYNIKIWLILAQYLLLQINVIQCFPKPYARPGLFGGMVGGALGSIIGNSLSNHHHNPHYNEYHSTTIDRLETFANGCYRQVIKEPDSSNNNDFIETQQIICPPNVEPPPVSGLIITIPPIQGVDSQQIFVLSKRTGTYGNSGNSLTCSSLLSLLLITLLLRIMY</sequence>
<keyword evidence="1" id="KW-0812">Transmembrane</keyword>
<accession>A0A1L8EAQ9</accession>
<feature type="transmembrane region" description="Helical" evidence="1">
    <location>
        <begin position="145"/>
        <end position="166"/>
    </location>
</feature>
<feature type="signal peptide" evidence="2">
    <location>
        <begin position="1"/>
        <end position="26"/>
    </location>
</feature>
<protein>
    <recommendedName>
        <fullName evidence="4">Secreted protein</fullName>
    </recommendedName>
</protein>
<evidence type="ECO:0000313" key="3">
    <source>
        <dbReference type="EMBL" id="JAV15744.1"/>
    </source>
</evidence>
<evidence type="ECO:0008006" key="4">
    <source>
        <dbReference type="Google" id="ProtNLM"/>
    </source>
</evidence>
<keyword evidence="2" id="KW-0732">Signal</keyword>
<reference evidence="3" key="1">
    <citation type="submission" date="2017-01" db="EMBL/GenBank/DDBJ databases">
        <title>An insight into the sialome and mialome of the horn fly, Haematobia irritans.</title>
        <authorList>
            <person name="Breijo M."/>
            <person name="Boiani M."/>
            <person name="Ures X."/>
            <person name="Rocha S."/>
            <person name="Sequeira M."/>
            <person name="Ribeiro J.M."/>
        </authorList>
    </citation>
    <scope>NUCLEOTIDE SEQUENCE</scope>
</reference>
<name>A0A1L8EAQ9_HAEIR</name>
<dbReference type="EMBL" id="GFDG01003055">
    <property type="protein sequence ID" value="JAV15744.1"/>
    <property type="molecule type" value="Transcribed_RNA"/>
</dbReference>
<feature type="chain" id="PRO_5012453906" description="Secreted protein" evidence="2">
    <location>
        <begin position="27"/>
        <end position="167"/>
    </location>
</feature>